<evidence type="ECO:0000256" key="1">
    <source>
        <dbReference type="SAM" id="Phobius"/>
    </source>
</evidence>
<comment type="caution">
    <text evidence="2">The sequence shown here is derived from an EMBL/GenBank/DDBJ whole genome shotgun (WGS) entry which is preliminary data.</text>
</comment>
<feature type="transmembrane region" description="Helical" evidence="1">
    <location>
        <begin position="39"/>
        <end position="63"/>
    </location>
</feature>
<dbReference type="EMBL" id="JAGINU010000004">
    <property type="protein sequence ID" value="MBP2371889.1"/>
    <property type="molecule type" value="Genomic_DNA"/>
</dbReference>
<evidence type="ECO:0008006" key="4">
    <source>
        <dbReference type="Google" id="ProtNLM"/>
    </source>
</evidence>
<keyword evidence="3" id="KW-1185">Reference proteome</keyword>
<protein>
    <recommendedName>
        <fullName evidence="4">DUF4190 domain-containing protein</fullName>
    </recommendedName>
</protein>
<keyword evidence="1" id="KW-1133">Transmembrane helix</keyword>
<name>A0ABS4W8C9_9PSEU</name>
<sequence>MPRPATARPRGYAALALGALGAAFVAVAIVLAIGTPLAVAGLVASSLGVVLTGAGLVLGTRSVACGRARGDRTAIAAAGISVAGLACGLTWLAVFVLTAMSGGPVGPDLIGVEQPACTPLEVHAHR</sequence>
<proteinExistence type="predicted"/>
<evidence type="ECO:0000313" key="2">
    <source>
        <dbReference type="EMBL" id="MBP2371889.1"/>
    </source>
</evidence>
<dbReference type="Proteomes" id="UP001519295">
    <property type="component" value="Unassembled WGS sequence"/>
</dbReference>
<keyword evidence="1" id="KW-0812">Transmembrane</keyword>
<feature type="transmembrane region" description="Helical" evidence="1">
    <location>
        <begin position="75"/>
        <end position="100"/>
    </location>
</feature>
<keyword evidence="1" id="KW-0472">Membrane</keyword>
<accession>A0ABS4W8C9</accession>
<organism evidence="2 3">
    <name type="scientific">Pseudonocardia parietis</name>
    <dbReference type="NCBI Taxonomy" id="570936"/>
    <lineage>
        <taxon>Bacteria</taxon>
        <taxon>Bacillati</taxon>
        <taxon>Actinomycetota</taxon>
        <taxon>Actinomycetes</taxon>
        <taxon>Pseudonocardiales</taxon>
        <taxon>Pseudonocardiaceae</taxon>
        <taxon>Pseudonocardia</taxon>
    </lineage>
</organism>
<feature type="transmembrane region" description="Helical" evidence="1">
    <location>
        <begin position="12"/>
        <end position="33"/>
    </location>
</feature>
<reference evidence="2 3" key="1">
    <citation type="submission" date="2021-03" db="EMBL/GenBank/DDBJ databases">
        <title>Sequencing the genomes of 1000 actinobacteria strains.</title>
        <authorList>
            <person name="Klenk H.-P."/>
        </authorList>
    </citation>
    <scope>NUCLEOTIDE SEQUENCE [LARGE SCALE GENOMIC DNA]</scope>
    <source>
        <strain evidence="2 3">DSM 45256</strain>
    </source>
</reference>
<gene>
    <name evidence="2" type="ORF">JOF36_007662</name>
</gene>
<evidence type="ECO:0000313" key="3">
    <source>
        <dbReference type="Proteomes" id="UP001519295"/>
    </source>
</evidence>